<dbReference type="Pfam" id="PF06029">
    <property type="entry name" value="AlkA_N"/>
    <property type="match status" value="1"/>
</dbReference>
<keyword evidence="16" id="KW-1185">Reference proteome</keyword>
<dbReference type="Gene3D" id="1.10.10.60">
    <property type="entry name" value="Homeodomain-like"/>
    <property type="match status" value="1"/>
</dbReference>
<dbReference type="InterPro" id="IPR011257">
    <property type="entry name" value="DNA_glycosylase"/>
</dbReference>
<dbReference type="SUPFAM" id="SSF46689">
    <property type="entry name" value="Homeodomain-like"/>
    <property type="match status" value="1"/>
</dbReference>
<dbReference type="GO" id="GO:0032993">
    <property type="term" value="C:protein-DNA complex"/>
    <property type="evidence" value="ECO:0007669"/>
    <property type="project" value="TreeGrafter"/>
</dbReference>
<dbReference type="Pfam" id="PF00730">
    <property type="entry name" value="HhH-GPD"/>
    <property type="match status" value="1"/>
</dbReference>
<evidence type="ECO:0000313" key="16">
    <source>
        <dbReference type="Proteomes" id="UP000295341"/>
    </source>
</evidence>
<keyword evidence="4" id="KW-0489">Methyltransferase</keyword>
<evidence type="ECO:0000256" key="3">
    <source>
        <dbReference type="ARBA" id="ARBA00012000"/>
    </source>
</evidence>
<evidence type="ECO:0000256" key="4">
    <source>
        <dbReference type="ARBA" id="ARBA00022603"/>
    </source>
</evidence>
<comment type="cofactor">
    <cofactor evidence="2">
        <name>Zn(2+)</name>
        <dbReference type="ChEBI" id="CHEBI:29105"/>
    </cofactor>
</comment>
<dbReference type="Gene3D" id="3.30.310.20">
    <property type="entry name" value="DNA-3-methyladenine glycosylase AlkA, N-terminal domain"/>
    <property type="match status" value="1"/>
</dbReference>
<dbReference type="InterPro" id="IPR035451">
    <property type="entry name" value="Ada-like_dom_sf"/>
</dbReference>
<evidence type="ECO:0000256" key="5">
    <source>
        <dbReference type="ARBA" id="ARBA00022679"/>
    </source>
</evidence>
<dbReference type="GO" id="GO:0043565">
    <property type="term" value="F:sequence-specific DNA binding"/>
    <property type="evidence" value="ECO:0007669"/>
    <property type="project" value="InterPro"/>
</dbReference>
<dbReference type="InterPro" id="IPR009057">
    <property type="entry name" value="Homeodomain-like_sf"/>
</dbReference>
<dbReference type="InterPro" id="IPR003265">
    <property type="entry name" value="HhH-GPD_domain"/>
</dbReference>
<dbReference type="PANTHER" id="PTHR43003:SF13">
    <property type="entry name" value="DNA-3-METHYLADENINE GLYCOSYLASE 2"/>
    <property type="match status" value="1"/>
</dbReference>
<organism evidence="15 16">
    <name type="scientific">Panacagrimonas perspica</name>
    <dbReference type="NCBI Taxonomy" id="381431"/>
    <lineage>
        <taxon>Bacteria</taxon>
        <taxon>Pseudomonadati</taxon>
        <taxon>Pseudomonadota</taxon>
        <taxon>Gammaproteobacteria</taxon>
        <taxon>Nevskiales</taxon>
        <taxon>Nevskiaceae</taxon>
        <taxon>Panacagrimonas</taxon>
    </lineage>
</organism>
<sequence>MQLDPALCYEAIKSRDARFDGRFFVGVSTTRIYCRPVCTARTPGRDRCTFFSHAAAAEGSGFRPCLRCRPELAPGVAPVDASRSAAHWTFARIESGALNESDFERLAKEYGLSSRQLRRAVVGEFGVTPIQLAQTRRLLLAKHLLTETRLPMATLAHASGFSSVRRFNALFTSRYGLNPMRFRKTSGEAAGQGVTLRLAYRPPLAWVELRSFLVGRGAVGVECAEGNRYLRTVHLDGRRGWIAVQPAEGRNLLEVEISADLVPVLAKLLPRIRRLFDLDAHPGLIDQTLSQDPRLAPLVAARPGLRVPGALDGFELALRAVLGQQVTVKAATTLFGRFARAYGEPAQTPYAGLLYYAPQAERIARAELQELIDLGLTQRRAQTISDMARAVASGELDLDGGMRIEASLERFQKIPGIGPWTAQYVAMRALRDPDGFPYSDLGVMKAVGLTRPAQVIATAERWRPWRAYASLHLWLGLASGG</sequence>
<dbReference type="GO" id="GO:0003700">
    <property type="term" value="F:DNA-binding transcription factor activity"/>
    <property type="evidence" value="ECO:0007669"/>
    <property type="project" value="InterPro"/>
</dbReference>
<dbReference type="InterPro" id="IPR010316">
    <property type="entry name" value="AlkA_N"/>
</dbReference>
<dbReference type="EMBL" id="SOBT01000011">
    <property type="protein sequence ID" value="TDU25854.1"/>
    <property type="molecule type" value="Genomic_DNA"/>
</dbReference>
<dbReference type="SMART" id="SM00478">
    <property type="entry name" value="ENDO3c"/>
    <property type="match status" value="1"/>
</dbReference>
<dbReference type="InterPro" id="IPR051912">
    <property type="entry name" value="Alkylbase_DNA_Glycosylase/TA"/>
</dbReference>
<dbReference type="CDD" id="cd00056">
    <property type="entry name" value="ENDO3c"/>
    <property type="match status" value="1"/>
</dbReference>
<dbReference type="Proteomes" id="UP000295341">
    <property type="component" value="Unassembled WGS sequence"/>
</dbReference>
<keyword evidence="6" id="KW-0479">Metal-binding</keyword>
<dbReference type="Pfam" id="PF12833">
    <property type="entry name" value="HTH_18"/>
    <property type="match status" value="1"/>
</dbReference>
<dbReference type="GO" id="GO:0032131">
    <property type="term" value="F:alkylated DNA binding"/>
    <property type="evidence" value="ECO:0007669"/>
    <property type="project" value="TreeGrafter"/>
</dbReference>
<dbReference type="GO" id="GO:0008725">
    <property type="term" value="F:DNA-3-methyladenine glycosylase activity"/>
    <property type="evidence" value="ECO:0007669"/>
    <property type="project" value="TreeGrafter"/>
</dbReference>
<name>A0A4R7NX76_9GAMM</name>
<evidence type="ECO:0000256" key="9">
    <source>
        <dbReference type="ARBA" id="ARBA00023015"/>
    </source>
</evidence>
<evidence type="ECO:0000256" key="7">
    <source>
        <dbReference type="ARBA" id="ARBA00022763"/>
    </source>
</evidence>
<evidence type="ECO:0000256" key="1">
    <source>
        <dbReference type="ARBA" id="ARBA00000086"/>
    </source>
</evidence>
<reference evidence="15 16" key="1">
    <citation type="submission" date="2019-03" db="EMBL/GenBank/DDBJ databases">
        <title>Genomic Encyclopedia of Type Strains, Phase IV (KMG-IV): sequencing the most valuable type-strain genomes for metagenomic binning, comparative biology and taxonomic classification.</title>
        <authorList>
            <person name="Goeker M."/>
        </authorList>
    </citation>
    <scope>NUCLEOTIDE SEQUENCE [LARGE SCALE GENOMIC DNA]</scope>
    <source>
        <strain evidence="15 16">DSM 26377</strain>
    </source>
</reference>
<dbReference type="InterPro" id="IPR004026">
    <property type="entry name" value="Ada_DNA_repair_Zn-bd"/>
</dbReference>
<keyword evidence="12" id="KW-0804">Transcription</keyword>
<keyword evidence="13" id="KW-0234">DNA repair</keyword>
<dbReference type="SMART" id="SM01009">
    <property type="entry name" value="AlkA_N"/>
    <property type="match status" value="1"/>
</dbReference>
<dbReference type="GO" id="GO:0043916">
    <property type="term" value="F:DNA-7-methylguanine glycosylase activity"/>
    <property type="evidence" value="ECO:0007669"/>
    <property type="project" value="TreeGrafter"/>
</dbReference>
<keyword evidence="5" id="KW-0808">Transferase</keyword>
<evidence type="ECO:0000259" key="14">
    <source>
        <dbReference type="PROSITE" id="PS01124"/>
    </source>
</evidence>
<evidence type="ECO:0000256" key="8">
    <source>
        <dbReference type="ARBA" id="ARBA00022833"/>
    </source>
</evidence>
<dbReference type="SUPFAM" id="SSF48150">
    <property type="entry name" value="DNA-glycosylase"/>
    <property type="match status" value="1"/>
</dbReference>
<dbReference type="Gene3D" id="1.10.1670.10">
    <property type="entry name" value="Helix-hairpin-Helix base-excision DNA repair enzymes (C-terminal)"/>
    <property type="match status" value="1"/>
</dbReference>
<evidence type="ECO:0000256" key="10">
    <source>
        <dbReference type="ARBA" id="ARBA00023125"/>
    </source>
</evidence>
<dbReference type="PANTHER" id="PTHR43003">
    <property type="entry name" value="DNA-3-METHYLADENINE GLYCOSYLASE"/>
    <property type="match status" value="1"/>
</dbReference>
<proteinExistence type="predicted"/>
<dbReference type="PROSITE" id="PS01124">
    <property type="entry name" value="HTH_ARAC_FAMILY_2"/>
    <property type="match status" value="1"/>
</dbReference>
<gene>
    <name evidence="15" type="ORF">DFR24_4299</name>
</gene>
<keyword evidence="10" id="KW-0238">DNA-binding</keyword>
<dbReference type="Gene3D" id="3.40.10.10">
    <property type="entry name" value="DNA Methylphosphotriester Repair Domain"/>
    <property type="match status" value="1"/>
</dbReference>
<dbReference type="RefSeq" id="WP_133883435.1">
    <property type="nucleotide sequence ID" value="NZ_MWIN01000013.1"/>
</dbReference>
<dbReference type="GO" id="GO:0005737">
    <property type="term" value="C:cytoplasm"/>
    <property type="evidence" value="ECO:0007669"/>
    <property type="project" value="TreeGrafter"/>
</dbReference>
<dbReference type="OrthoDB" id="9811249at2"/>
<dbReference type="GO" id="GO:0008270">
    <property type="term" value="F:zinc ion binding"/>
    <property type="evidence" value="ECO:0007669"/>
    <property type="project" value="InterPro"/>
</dbReference>
<dbReference type="InterPro" id="IPR018062">
    <property type="entry name" value="HTH_AraC-typ_CS"/>
</dbReference>
<dbReference type="EC" id="3.2.2.21" evidence="3"/>
<protein>
    <recommendedName>
        <fullName evidence="3">DNA-3-methyladenine glycosylase II</fullName>
        <ecNumber evidence="3">3.2.2.21</ecNumber>
    </recommendedName>
</protein>
<dbReference type="Pfam" id="PF02805">
    <property type="entry name" value="Ada_Zn_binding"/>
    <property type="match status" value="1"/>
</dbReference>
<evidence type="ECO:0000313" key="15">
    <source>
        <dbReference type="EMBL" id="TDU25854.1"/>
    </source>
</evidence>
<evidence type="ECO:0000256" key="11">
    <source>
        <dbReference type="ARBA" id="ARBA00023159"/>
    </source>
</evidence>
<keyword evidence="9" id="KW-0805">Transcription regulation</keyword>
<dbReference type="SUPFAM" id="SSF57884">
    <property type="entry name" value="Ada DNA repair protein, N-terminal domain (N-Ada 10)"/>
    <property type="match status" value="1"/>
</dbReference>
<feature type="domain" description="HTH araC/xylS-type" evidence="14">
    <location>
        <begin position="87"/>
        <end position="185"/>
    </location>
</feature>
<dbReference type="GO" id="GO:0006307">
    <property type="term" value="P:DNA alkylation repair"/>
    <property type="evidence" value="ECO:0007669"/>
    <property type="project" value="TreeGrafter"/>
</dbReference>
<evidence type="ECO:0000256" key="6">
    <source>
        <dbReference type="ARBA" id="ARBA00022723"/>
    </source>
</evidence>
<keyword evidence="7" id="KW-0227">DNA damage</keyword>
<dbReference type="InterPro" id="IPR023170">
    <property type="entry name" value="HhH_base_excis_C"/>
</dbReference>
<evidence type="ECO:0000256" key="12">
    <source>
        <dbReference type="ARBA" id="ARBA00023163"/>
    </source>
</evidence>
<dbReference type="AlphaFoldDB" id="A0A4R7NX76"/>
<evidence type="ECO:0000256" key="13">
    <source>
        <dbReference type="ARBA" id="ARBA00023204"/>
    </source>
</evidence>
<dbReference type="GO" id="GO:0032259">
    <property type="term" value="P:methylation"/>
    <property type="evidence" value="ECO:0007669"/>
    <property type="project" value="UniProtKB-KW"/>
</dbReference>
<dbReference type="InterPro" id="IPR018060">
    <property type="entry name" value="HTH_AraC"/>
</dbReference>
<dbReference type="SUPFAM" id="SSF55945">
    <property type="entry name" value="TATA-box binding protein-like"/>
    <property type="match status" value="1"/>
</dbReference>
<dbReference type="PROSITE" id="PS00041">
    <property type="entry name" value="HTH_ARAC_FAMILY_1"/>
    <property type="match status" value="1"/>
</dbReference>
<keyword evidence="11" id="KW-0010">Activator</keyword>
<comment type="catalytic activity">
    <reaction evidence="1">
        <text>Hydrolysis of alkylated DNA, releasing 3-methyladenine, 3-methylguanine, 7-methylguanine and 7-methyladenine.</text>
        <dbReference type="EC" id="3.2.2.21"/>
    </reaction>
</comment>
<comment type="caution">
    <text evidence="15">The sequence shown here is derived from an EMBL/GenBank/DDBJ whole genome shotgun (WGS) entry which is preliminary data.</text>
</comment>
<keyword evidence="8" id="KW-0862">Zinc</keyword>
<accession>A0A4R7NX76</accession>
<evidence type="ECO:0000256" key="2">
    <source>
        <dbReference type="ARBA" id="ARBA00001947"/>
    </source>
</evidence>
<dbReference type="SMART" id="SM00342">
    <property type="entry name" value="HTH_ARAC"/>
    <property type="match status" value="1"/>
</dbReference>
<dbReference type="GO" id="GO:0006285">
    <property type="term" value="P:base-excision repair, AP site formation"/>
    <property type="evidence" value="ECO:0007669"/>
    <property type="project" value="TreeGrafter"/>
</dbReference>
<dbReference type="GO" id="GO:0008168">
    <property type="term" value="F:methyltransferase activity"/>
    <property type="evidence" value="ECO:0007669"/>
    <property type="project" value="UniProtKB-KW"/>
</dbReference>
<dbReference type="InterPro" id="IPR037046">
    <property type="entry name" value="AlkA_N_sf"/>
</dbReference>
<dbReference type="Gene3D" id="1.10.340.30">
    <property type="entry name" value="Hypothetical protein, domain 2"/>
    <property type="match status" value="1"/>
</dbReference>